<dbReference type="OrthoDB" id="9775268at2"/>
<dbReference type="EMBL" id="CP018047">
    <property type="protein sequence ID" value="AQU70120.1"/>
    <property type="molecule type" value="Genomic_DNA"/>
</dbReference>
<sequence length="413" mass="42139">MSADEHVKRPARPRSVLQLLTGRDFGGFFWGRLVTATAVYLHSVVAAIVVYGATGSAFAVALVPIAQFAPQLLLALVAGAWADRGDVARQIILGRLLCSAGSGGLGLWLLVDDDATGRVLASVVVTASLVNGLGFVIGGPAMQSVTPLLVRRDELPTAMALNTAPMTVGRVVGPAVGAVMTQLTGPAQAFAVAAIGHLLFAGLMLIIRIPDIERPERDADESYSIAAALRYVWRDRPLRLLILVVTGLGFGSEPTATLAPALAHDLGGGAGTVGALTSSFGAGAGLGIIVSSWMAPRVRHEAVVSVGIVLMAVGVAGCAAAINVELAMLAMAGAGGGFIIASSSAGTLVQLRVPDHLRGRVMALWMMGFVGARPVAAVISGAVADALSVQAAWLVVAACLAAIGAWCRPRSLV</sequence>
<feature type="transmembrane region" description="Helical" evidence="7">
    <location>
        <begin position="269"/>
        <end position="290"/>
    </location>
</feature>
<feature type="transmembrane region" description="Helical" evidence="7">
    <location>
        <begin position="328"/>
        <end position="349"/>
    </location>
</feature>
<evidence type="ECO:0000256" key="5">
    <source>
        <dbReference type="ARBA" id="ARBA00022989"/>
    </source>
</evidence>
<keyword evidence="10" id="KW-1185">Reference proteome</keyword>
<keyword evidence="2" id="KW-0813">Transport</keyword>
<evidence type="ECO:0000259" key="8">
    <source>
        <dbReference type="PROSITE" id="PS50850"/>
    </source>
</evidence>
<feature type="transmembrane region" description="Helical" evidence="7">
    <location>
        <begin position="240"/>
        <end position="263"/>
    </location>
</feature>
<keyword evidence="5 7" id="KW-1133">Transmembrane helix</keyword>
<dbReference type="CDD" id="cd06173">
    <property type="entry name" value="MFS_MefA_like"/>
    <property type="match status" value="1"/>
</dbReference>
<dbReference type="Proteomes" id="UP000189677">
    <property type="component" value="Chromosome"/>
</dbReference>
<feature type="transmembrane region" description="Helical" evidence="7">
    <location>
        <begin position="117"/>
        <end position="138"/>
    </location>
</feature>
<keyword evidence="6 7" id="KW-0472">Membrane</keyword>
<dbReference type="SUPFAM" id="SSF103473">
    <property type="entry name" value="MFS general substrate transporter"/>
    <property type="match status" value="1"/>
</dbReference>
<dbReference type="InterPro" id="IPR020846">
    <property type="entry name" value="MFS_dom"/>
</dbReference>
<dbReference type="InterPro" id="IPR010290">
    <property type="entry name" value="TM_effector"/>
</dbReference>
<gene>
    <name evidence="9" type="ORF">BBN63_32035</name>
</gene>
<evidence type="ECO:0000256" key="4">
    <source>
        <dbReference type="ARBA" id="ARBA00022692"/>
    </source>
</evidence>
<dbReference type="PANTHER" id="PTHR23513">
    <property type="entry name" value="INTEGRAL MEMBRANE EFFLUX PROTEIN-RELATED"/>
    <property type="match status" value="1"/>
</dbReference>
<keyword evidence="3" id="KW-1003">Cell membrane</keyword>
<dbReference type="AlphaFoldDB" id="A0A1U9R115"/>
<feature type="domain" description="Major facilitator superfamily (MFS) profile" evidence="8">
    <location>
        <begin position="189"/>
        <end position="413"/>
    </location>
</feature>
<evidence type="ECO:0000256" key="7">
    <source>
        <dbReference type="SAM" id="Phobius"/>
    </source>
</evidence>
<evidence type="ECO:0000313" key="10">
    <source>
        <dbReference type="Proteomes" id="UP000189677"/>
    </source>
</evidence>
<feature type="transmembrane region" description="Helical" evidence="7">
    <location>
        <begin position="57"/>
        <end position="80"/>
    </location>
</feature>
<feature type="transmembrane region" description="Helical" evidence="7">
    <location>
        <begin position="390"/>
        <end position="407"/>
    </location>
</feature>
<evidence type="ECO:0000256" key="2">
    <source>
        <dbReference type="ARBA" id="ARBA00022448"/>
    </source>
</evidence>
<dbReference type="PANTHER" id="PTHR23513:SF11">
    <property type="entry name" value="STAPHYLOFERRIN A TRANSPORTER"/>
    <property type="match status" value="1"/>
</dbReference>
<name>A0A1U9R115_STRNV</name>
<dbReference type="GO" id="GO:0005886">
    <property type="term" value="C:plasma membrane"/>
    <property type="evidence" value="ECO:0007669"/>
    <property type="project" value="UniProtKB-SubCell"/>
</dbReference>
<dbReference type="Pfam" id="PF05977">
    <property type="entry name" value="MFS_3"/>
    <property type="match status" value="1"/>
</dbReference>
<organism evidence="9 10">
    <name type="scientific">Streptomyces niveus</name>
    <name type="common">Streptomyces spheroides</name>
    <dbReference type="NCBI Taxonomy" id="193462"/>
    <lineage>
        <taxon>Bacteria</taxon>
        <taxon>Bacillati</taxon>
        <taxon>Actinomycetota</taxon>
        <taxon>Actinomycetes</taxon>
        <taxon>Kitasatosporales</taxon>
        <taxon>Streptomycetaceae</taxon>
        <taxon>Streptomyces</taxon>
    </lineage>
</organism>
<feature type="transmembrane region" description="Helical" evidence="7">
    <location>
        <begin position="29"/>
        <end position="51"/>
    </location>
</feature>
<dbReference type="KEGG" id="snw:BBN63_32035"/>
<accession>A0A1U9R115</accession>
<evidence type="ECO:0000256" key="1">
    <source>
        <dbReference type="ARBA" id="ARBA00004651"/>
    </source>
</evidence>
<feature type="transmembrane region" description="Helical" evidence="7">
    <location>
        <begin position="92"/>
        <end position="111"/>
    </location>
</feature>
<protein>
    <recommendedName>
        <fullName evidence="8">Major facilitator superfamily (MFS) profile domain-containing protein</fullName>
    </recommendedName>
</protein>
<dbReference type="InterPro" id="IPR036259">
    <property type="entry name" value="MFS_trans_sf"/>
</dbReference>
<dbReference type="PROSITE" id="PS50850">
    <property type="entry name" value="MFS"/>
    <property type="match status" value="1"/>
</dbReference>
<proteinExistence type="predicted"/>
<evidence type="ECO:0000313" key="9">
    <source>
        <dbReference type="EMBL" id="AQU70120.1"/>
    </source>
</evidence>
<dbReference type="GO" id="GO:0022857">
    <property type="term" value="F:transmembrane transporter activity"/>
    <property type="evidence" value="ECO:0007669"/>
    <property type="project" value="InterPro"/>
</dbReference>
<reference evidence="9 10" key="1">
    <citation type="submission" date="2016-11" db="EMBL/GenBank/DDBJ databases">
        <title>Complete genome sequence of Streptomyces niveus SCSIO 3406.</title>
        <authorList>
            <person name="Zhu Q."/>
            <person name="Cheng W."/>
            <person name="Song Y."/>
            <person name="Li Q."/>
            <person name="Ju J."/>
        </authorList>
    </citation>
    <scope>NUCLEOTIDE SEQUENCE [LARGE SCALE GENOMIC DNA]</scope>
    <source>
        <strain evidence="9 10">SCSIO 3406</strain>
    </source>
</reference>
<keyword evidence="4 7" id="KW-0812">Transmembrane</keyword>
<evidence type="ECO:0000256" key="6">
    <source>
        <dbReference type="ARBA" id="ARBA00023136"/>
    </source>
</evidence>
<dbReference type="RefSeq" id="WP_159392540.1">
    <property type="nucleotide sequence ID" value="NZ_CP018047.1"/>
</dbReference>
<comment type="subcellular location">
    <subcellularLocation>
        <location evidence="1">Cell membrane</location>
        <topology evidence="1">Multi-pass membrane protein</topology>
    </subcellularLocation>
</comment>
<dbReference type="Gene3D" id="1.20.1250.20">
    <property type="entry name" value="MFS general substrate transporter like domains"/>
    <property type="match status" value="1"/>
</dbReference>
<evidence type="ECO:0000256" key="3">
    <source>
        <dbReference type="ARBA" id="ARBA00022475"/>
    </source>
</evidence>
<feature type="transmembrane region" description="Helical" evidence="7">
    <location>
        <begin position="302"/>
        <end position="322"/>
    </location>
</feature>
<feature type="transmembrane region" description="Helical" evidence="7">
    <location>
        <begin position="187"/>
        <end position="207"/>
    </location>
</feature>
<feature type="transmembrane region" description="Helical" evidence="7">
    <location>
        <begin position="361"/>
        <end position="384"/>
    </location>
</feature>